<proteinExistence type="predicted"/>
<accession>A0A5A9PIK8</accession>
<keyword evidence="5" id="KW-1185">Reference proteome</keyword>
<keyword evidence="2" id="KW-0472">Membrane</keyword>
<name>A0A5A9PIK8_9TELE</name>
<sequence>MAAVRKTHEGFSAKRIFLVLLSLQILSVKCNPLNITEAAENHGITEIQVTSNNRNTSTTKNDSNVVQPDNVLSTTAAPVTAIKITITKAASPPTTTTLLTDTPGIKTTAAEFEDQTPQKTTAVPADKSSTIIPNPAGHEIDATMDYKPDITPLGPESSIVDDTRDDVFESEDDEDDFLSDSLTPQGSQEDRDNNLRDSYEGPPESPKNINVHIKDTTIYTTQDEDSHFFFHLVIIAFLVAIVYITYHNKRKIMLLAQSHRWRDGLCSRGVEYHRLDQNVNEAMPSLKMTNDYIF</sequence>
<dbReference type="PANTHER" id="PTHR16502:SF0">
    <property type="entry name" value="KERATINOCYTE-ASSOCIATED TRANSMEMBRANE PROTEIN 2"/>
    <property type="match status" value="1"/>
</dbReference>
<dbReference type="Pfam" id="PF17818">
    <property type="entry name" value="KCT2"/>
    <property type="match status" value="1"/>
</dbReference>
<dbReference type="AlphaFoldDB" id="A0A5A9PIK8"/>
<gene>
    <name evidence="4" type="ORF">E1301_Tti016819</name>
</gene>
<dbReference type="InterPro" id="IPR037645">
    <property type="entry name" value="KCT2"/>
</dbReference>
<evidence type="ECO:0000256" key="1">
    <source>
        <dbReference type="SAM" id="MobiDB-lite"/>
    </source>
</evidence>
<organism evidence="4 5">
    <name type="scientific">Triplophysa tibetana</name>
    <dbReference type="NCBI Taxonomy" id="1572043"/>
    <lineage>
        <taxon>Eukaryota</taxon>
        <taxon>Metazoa</taxon>
        <taxon>Chordata</taxon>
        <taxon>Craniata</taxon>
        <taxon>Vertebrata</taxon>
        <taxon>Euteleostomi</taxon>
        <taxon>Actinopterygii</taxon>
        <taxon>Neopterygii</taxon>
        <taxon>Teleostei</taxon>
        <taxon>Ostariophysi</taxon>
        <taxon>Cypriniformes</taxon>
        <taxon>Nemacheilidae</taxon>
        <taxon>Triplophysa</taxon>
    </lineage>
</organism>
<feature type="compositionally biased region" description="Acidic residues" evidence="1">
    <location>
        <begin position="168"/>
        <end position="178"/>
    </location>
</feature>
<comment type="caution">
    <text evidence="4">The sequence shown here is derived from an EMBL/GenBank/DDBJ whole genome shotgun (WGS) entry which is preliminary data.</text>
</comment>
<evidence type="ECO:0000313" key="4">
    <source>
        <dbReference type="EMBL" id="KAA0720527.1"/>
    </source>
</evidence>
<evidence type="ECO:0000256" key="2">
    <source>
        <dbReference type="SAM" id="Phobius"/>
    </source>
</evidence>
<feature type="chain" id="PRO_5023115208" evidence="3">
    <location>
        <begin position="31"/>
        <end position="294"/>
    </location>
</feature>
<dbReference type="EMBL" id="SOYY01000006">
    <property type="protein sequence ID" value="KAA0720527.1"/>
    <property type="molecule type" value="Genomic_DNA"/>
</dbReference>
<keyword evidence="2 4" id="KW-0812">Transmembrane</keyword>
<feature type="compositionally biased region" description="Polar residues" evidence="1">
    <location>
        <begin position="115"/>
        <end position="132"/>
    </location>
</feature>
<feature type="transmembrane region" description="Helical" evidence="2">
    <location>
        <begin position="228"/>
        <end position="246"/>
    </location>
</feature>
<dbReference type="PANTHER" id="PTHR16502">
    <property type="entry name" value="KERATINOCYTE-ASSOCIATED TRANSMEMBRANE PROTEIN 2"/>
    <property type="match status" value="1"/>
</dbReference>
<feature type="compositionally biased region" description="Basic and acidic residues" evidence="1">
    <location>
        <begin position="138"/>
        <end position="148"/>
    </location>
</feature>
<protein>
    <submittedName>
        <fullName evidence="4">Keratinocyte-associated transmembrane protein 2</fullName>
    </submittedName>
</protein>
<reference evidence="4 5" key="1">
    <citation type="journal article" date="2019" name="Mol. Ecol. Resour.">
        <title>Chromosome-level genome assembly of Triplophysa tibetana, a fish adapted to the harsh high-altitude environment of the Tibetan Plateau.</title>
        <authorList>
            <person name="Yang X."/>
            <person name="Liu H."/>
            <person name="Ma Z."/>
            <person name="Zou Y."/>
            <person name="Zou M."/>
            <person name="Mao Y."/>
            <person name="Li X."/>
            <person name="Wang H."/>
            <person name="Chen T."/>
            <person name="Wang W."/>
            <person name="Yang R."/>
        </authorList>
    </citation>
    <scope>NUCLEOTIDE SEQUENCE [LARGE SCALE GENOMIC DNA]</scope>
    <source>
        <strain evidence="4">TTIB1903HZAU</strain>
        <tissue evidence="4">Muscle</tissue>
    </source>
</reference>
<evidence type="ECO:0000256" key="3">
    <source>
        <dbReference type="SAM" id="SignalP"/>
    </source>
</evidence>
<keyword evidence="3" id="KW-0732">Signal</keyword>
<feature type="compositionally biased region" description="Basic and acidic residues" evidence="1">
    <location>
        <begin position="188"/>
        <end position="199"/>
    </location>
</feature>
<feature type="region of interest" description="Disordered" evidence="1">
    <location>
        <begin position="113"/>
        <end position="209"/>
    </location>
</feature>
<evidence type="ECO:0000313" key="5">
    <source>
        <dbReference type="Proteomes" id="UP000324632"/>
    </source>
</evidence>
<keyword evidence="2" id="KW-1133">Transmembrane helix</keyword>
<dbReference type="Proteomes" id="UP000324632">
    <property type="component" value="Chromosome 6"/>
</dbReference>
<feature type="signal peptide" evidence="3">
    <location>
        <begin position="1"/>
        <end position="30"/>
    </location>
</feature>